<evidence type="ECO:0000313" key="2">
    <source>
        <dbReference type="EMBL" id="KAK3300979.1"/>
    </source>
</evidence>
<feature type="transmembrane region" description="Helical" evidence="1">
    <location>
        <begin position="43"/>
        <end position="67"/>
    </location>
</feature>
<reference evidence="2" key="1">
    <citation type="journal article" date="2023" name="Mol. Phylogenet. Evol.">
        <title>Genome-scale phylogeny and comparative genomics of the fungal order Sordariales.</title>
        <authorList>
            <person name="Hensen N."/>
            <person name="Bonometti L."/>
            <person name="Westerberg I."/>
            <person name="Brannstrom I.O."/>
            <person name="Guillou S."/>
            <person name="Cros-Aarteil S."/>
            <person name="Calhoun S."/>
            <person name="Haridas S."/>
            <person name="Kuo A."/>
            <person name="Mondo S."/>
            <person name="Pangilinan J."/>
            <person name="Riley R."/>
            <person name="LaButti K."/>
            <person name="Andreopoulos B."/>
            <person name="Lipzen A."/>
            <person name="Chen C."/>
            <person name="Yan M."/>
            <person name="Daum C."/>
            <person name="Ng V."/>
            <person name="Clum A."/>
            <person name="Steindorff A."/>
            <person name="Ohm R.A."/>
            <person name="Martin F."/>
            <person name="Silar P."/>
            <person name="Natvig D.O."/>
            <person name="Lalanne C."/>
            <person name="Gautier V."/>
            <person name="Ament-Velasquez S.L."/>
            <person name="Kruys A."/>
            <person name="Hutchinson M.I."/>
            <person name="Powell A.J."/>
            <person name="Barry K."/>
            <person name="Miller A.N."/>
            <person name="Grigoriev I.V."/>
            <person name="Debuchy R."/>
            <person name="Gladieux P."/>
            <person name="Hiltunen Thoren M."/>
            <person name="Johannesson H."/>
        </authorList>
    </citation>
    <scope>NUCLEOTIDE SEQUENCE</scope>
    <source>
        <strain evidence="2">CBS 168.71</strain>
    </source>
</reference>
<keyword evidence="3" id="KW-1185">Reference proteome</keyword>
<proteinExistence type="predicted"/>
<keyword evidence="1" id="KW-0472">Membrane</keyword>
<dbReference type="RefSeq" id="XP_062664493.1">
    <property type="nucleotide sequence ID" value="XM_062800027.1"/>
</dbReference>
<sequence length="128" mass="14287">MDGWKDGLGEIPPGLFSLSFFFFTITARYLGTESLSFSLMFSPSLLFFFFCFTCGVSIACVCFLYPAKYPLAVVAAVYCYYRYIHTHLPTLALLCLASSFVVCTIARPSGRSILEPRDGQRDWERGGG</sequence>
<feature type="transmembrane region" description="Helical" evidence="1">
    <location>
        <begin position="12"/>
        <end position="31"/>
    </location>
</feature>
<accession>A0AAE0LY56</accession>
<evidence type="ECO:0000256" key="1">
    <source>
        <dbReference type="SAM" id="Phobius"/>
    </source>
</evidence>
<dbReference type="EMBL" id="JAUEPN010000001">
    <property type="protein sequence ID" value="KAK3300979.1"/>
    <property type="molecule type" value="Genomic_DNA"/>
</dbReference>
<feature type="transmembrane region" description="Helical" evidence="1">
    <location>
        <begin position="87"/>
        <end position="106"/>
    </location>
</feature>
<dbReference type="Proteomes" id="UP001278766">
    <property type="component" value="Unassembled WGS sequence"/>
</dbReference>
<protein>
    <submittedName>
        <fullName evidence="2">Uncharacterized protein</fullName>
    </submittedName>
</protein>
<reference evidence="2" key="2">
    <citation type="submission" date="2023-06" db="EMBL/GenBank/DDBJ databases">
        <authorList>
            <consortium name="Lawrence Berkeley National Laboratory"/>
            <person name="Haridas S."/>
            <person name="Hensen N."/>
            <person name="Bonometti L."/>
            <person name="Westerberg I."/>
            <person name="Brannstrom I.O."/>
            <person name="Guillou S."/>
            <person name="Cros-Aarteil S."/>
            <person name="Calhoun S."/>
            <person name="Kuo A."/>
            <person name="Mondo S."/>
            <person name="Pangilinan J."/>
            <person name="Riley R."/>
            <person name="Labutti K."/>
            <person name="Andreopoulos B."/>
            <person name="Lipzen A."/>
            <person name="Chen C."/>
            <person name="Yanf M."/>
            <person name="Daum C."/>
            <person name="Ng V."/>
            <person name="Clum A."/>
            <person name="Steindorff A."/>
            <person name="Ohm R."/>
            <person name="Martin F."/>
            <person name="Silar P."/>
            <person name="Natvig D."/>
            <person name="Lalanne C."/>
            <person name="Gautier V."/>
            <person name="Ament-Velasquez S.L."/>
            <person name="Kruys A."/>
            <person name="Hutchinson M.I."/>
            <person name="Powell A.J."/>
            <person name="Barry K."/>
            <person name="Miller A.N."/>
            <person name="Grigoriev I.V."/>
            <person name="Debuchy R."/>
            <person name="Gladieux P."/>
            <person name="Thoren M.H."/>
            <person name="Johannesson H."/>
        </authorList>
    </citation>
    <scope>NUCLEOTIDE SEQUENCE</scope>
    <source>
        <strain evidence="2">CBS 168.71</strain>
    </source>
</reference>
<gene>
    <name evidence="2" type="ORF">B0H64DRAFT_28492</name>
</gene>
<keyword evidence="1" id="KW-1133">Transmembrane helix</keyword>
<name>A0AAE0LY56_9PEZI</name>
<evidence type="ECO:0000313" key="3">
    <source>
        <dbReference type="Proteomes" id="UP001278766"/>
    </source>
</evidence>
<comment type="caution">
    <text evidence="2">The sequence shown here is derived from an EMBL/GenBank/DDBJ whole genome shotgun (WGS) entry which is preliminary data.</text>
</comment>
<keyword evidence="1" id="KW-0812">Transmembrane</keyword>
<dbReference type="GeneID" id="87836975"/>
<dbReference type="AlphaFoldDB" id="A0AAE0LY56"/>
<organism evidence="2 3">
    <name type="scientific">Chaetomium fimeti</name>
    <dbReference type="NCBI Taxonomy" id="1854472"/>
    <lineage>
        <taxon>Eukaryota</taxon>
        <taxon>Fungi</taxon>
        <taxon>Dikarya</taxon>
        <taxon>Ascomycota</taxon>
        <taxon>Pezizomycotina</taxon>
        <taxon>Sordariomycetes</taxon>
        <taxon>Sordariomycetidae</taxon>
        <taxon>Sordariales</taxon>
        <taxon>Chaetomiaceae</taxon>
        <taxon>Chaetomium</taxon>
    </lineage>
</organism>